<accession>F4S0Y0</accession>
<dbReference type="Proteomes" id="UP000001072">
    <property type="component" value="Unassembled WGS sequence"/>
</dbReference>
<protein>
    <recommendedName>
        <fullName evidence="1">SigF-like NTF2-like domain-containing protein</fullName>
    </recommendedName>
</protein>
<reference evidence="3" key="1">
    <citation type="journal article" date="2011" name="Proc. Natl. Acad. Sci. U.S.A.">
        <title>Obligate biotrophy features unraveled by the genomic analysis of rust fungi.</title>
        <authorList>
            <person name="Duplessis S."/>
            <person name="Cuomo C.A."/>
            <person name="Lin Y.-C."/>
            <person name="Aerts A."/>
            <person name="Tisserant E."/>
            <person name="Veneault-Fourrey C."/>
            <person name="Joly D.L."/>
            <person name="Hacquard S."/>
            <person name="Amselem J."/>
            <person name="Cantarel B.L."/>
            <person name="Chiu R."/>
            <person name="Coutinho P.M."/>
            <person name="Feau N."/>
            <person name="Field M."/>
            <person name="Frey P."/>
            <person name="Gelhaye E."/>
            <person name="Goldberg J."/>
            <person name="Grabherr M.G."/>
            <person name="Kodira C.D."/>
            <person name="Kohler A."/>
            <person name="Kuees U."/>
            <person name="Lindquist E.A."/>
            <person name="Lucas S.M."/>
            <person name="Mago R."/>
            <person name="Mauceli E."/>
            <person name="Morin E."/>
            <person name="Murat C."/>
            <person name="Pangilinan J.L."/>
            <person name="Park R."/>
            <person name="Pearson M."/>
            <person name="Quesneville H."/>
            <person name="Rouhier N."/>
            <person name="Sakthikumar S."/>
            <person name="Salamov A.A."/>
            <person name="Schmutz J."/>
            <person name="Selles B."/>
            <person name="Shapiro H."/>
            <person name="Tanguay P."/>
            <person name="Tuskan G.A."/>
            <person name="Henrissat B."/>
            <person name="Van de Peer Y."/>
            <person name="Rouze P."/>
            <person name="Ellis J.G."/>
            <person name="Dodds P.N."/>
            <person name="Schein J.E."/>
            <person name="Zhong S."/>
            <person name="Hamelin R.C."/>
            <person name="Grigoriev I.V."/>
            <person name="Szabo L.J."/>
            <person name="Martin F."/>
        </authorList>
    </citation>
    <scope>NUCLEOTIDE SEQUENCE [LARGE SCALE GENOMIC DNA]</scope>
    <source>
        <strain evidence="3">98AG31 / pathotype 3-4-7</strain>
    </source>
</reference>
<evidence type="ECO:0000313" key="3">
    <source>
        <dbReference type="Proteomes" id="UP000001072"/>
    </source>
</evidence>
<name>F4S0Y0_MELLP</name>
<feature type="domain" description="SigF-like NTF2-like" evidence="1">
    <location>
        <begin position="1"/>
        <end position="63"/>
    </location>
</feature>
<organism evidence="3">
    <name type="scientific">Melampsora larici-populina (strain 98AG31 / pathotype 3-4-7)</name>
    <name type="common">Poplar leaf rust fungus</name>
    <dbReference type="NCBI Taxonomy" id="747676"/>
    <lineage>
        <taxon>Eukaryota</taxon>
        <taxon>Fungi</taxon>
        <taxon>Dikarya</taxon>
        <taxon>Basidiomycota</taxon>
        <taxon>Pucciniomycotina</taxon>
        <taxon>Pucciniomycetes</taxon>
        <taxon>Pucciniales</taxon>
        <taxon>Melampsoraceae</taxon>
        <taxon>Melampsora</taxon>
    </lineage>
</organism>
<dbReference type="GeneID" id="18924190"/>
<dbReference type="VEuPathDB" id="FungiDB:MELLADRAFT_110778"/>
<evidence type="ECO:0000259" key="1">
    <source>
        <dbReference type="Pfam" id="PF24840"/>
    </source>
</evidence>
<sequence>MDNPVAEIEDVVRCITEPADASIIVKNVEKYFTHDARIYHPLFNQPYSQENSLEDLKGIYAMLQDDNFPSDLTISGFSKMLPGLTTLNDCMKGTAGFIAAKLGRFLLARGWFGP</sequence>
<dbReference type="PANTHER" id="PTHR35393:SF1">
    <property type="entry name" value="SNOAL-LIKE DOMAIN-CONTAINING PROTEIN"/>
    <property type="match status" value="1"/>
</dbReference>
<dbReference type="PANTHER" id="PTHR35393">
    <property type="entry name" value="CHROMOSOME 1, WHOLE GENOME SHOTGUN SEQUENCE"/>
    <property type="match status" value="1"/>
</dbReference>
<dbReference type="InterPro" id="IPR057514">
    <property type="entry name" value="NTF2_SigF"/>
</dbReference>
<dbReference type="HOGENOM" id="CLU_2121625_0_0_1"/>
<keyword evidence="3" id="KW-1185">Reference proteome</keyword>
<dbReference type="AlphaFoldDB" id="F4S0Y0"/>
<dbReference type="RefSeq" id="XP_007415075.1">
    <property type="nucleotide sequence ID" value="XM_007415013.1"/>
</dbReference>
<evidence type="ECO:0000313" key="2">
    <source>
        <dbReference type="EMBL" id="EGG01730.1"/>
    </source>
</evidence>
<proteinExistence type="predicted"/>
<dbReference type="Pfam" id="PF24840">
    <property type="entry name" value="NTF2_SigF"/>
    <property type="match status" value="1"/>
</dbReference>
<dbReference type="KEGG" id="mlr:MELLADRAFT_110778"/>
<gene>
    <name evidence="2" type="ORF">MELLADRAFT_110778</name>
</gene>
<dbReference type="InParanoid" id="F4S0Y0"/>
<dbReference type="OrthoDB" id="2344312at2759"/>
<dbReference type="EMBL" id="GL883136">
    <property type="protein sequence ID" value="EGG01730.1"/>
    <property type="molecule type" value="Genomic_DNA"/>
</dbReference>